<dbReference type="EMBL" id="JH993101">
    <property type="protein sequence ID" value="EKX34885.1"/>
    <property type="molecule type" value="Genomic_DNA"/>
</dbReference>
<dbReference type="KEGG" id="gtt:GUITHDRAFT_146890"/>
<dbReference type="PaxDb" id="55529-EKX34885"/>
<proteinExistence type="predicted"/>
<dbReference type="RefSeq" id="XP_005821865.1">
    <property type="nucleotide sequence ID" value="XM_005821808.1"/>
</dbReference>
<sequence length="1142" mass="125827">MSSVRRNLLPAFNSSSDQRFDRPVILENNHEEIILDAIQQEPFWARLKDSMPSWPDLKGSMPRITPARMMLLLSVLAMFIPGYMGLAQPWSLRWKVNFMKSTVKVLGAGLGGSKAMLVYSALSMYIPGFFEPGGNPIPKQDRYAQPPMGFCPANHTLAFSMYVMPNKDHRVQYHSPEFCPRLSSCGDGYGSFYASKLPVGVRPQGFIPTLGGVNVMSTATLHSAASVEYNYTSRVWSIHLTFESGSGATPYVPFLLDQRSPTGPSLNFFSEVAPWCGVTRGYCCYGDFLNSTVYFNDALYSALSGIADCEEHVGEWAAVLAGPLLSSYGGIRPSSHIAFDFQTGTLYIPHEEAQRYGKEYLDENDKYVIDLRFAAVFQGGGGEGLLNLAWVPYQAVLLRDIDDLYKRSYQDVRDCVDLQQPKPEHSFWLARYKSPGSEERVCEWFCDIGYYSYPLHALEVERREGYGSVPEAVCAVPPPDGIAVGYSLWLLMNTTELSLELGQAVVPQNLTMDSAPSVPRWLDSLAANLSAGLAREAAGIAGRAVGVRAVAELRDTKYAREWRVYMQTLRSLYERKFPGTAIDGLQTVFLRDERSEPYAFPSWLQSMGVFDQESTVDIGVYPVARRSGRVSMSVGGGSTHSRRQLSAPPPINALALEVVVYLDSQGLTLGDVVNSIFQSGVAMVNSTEVRGLWGMDIYVREMTSSKQVERHKHVGELDNLHRFESEAIVTTVNEIAEGGMQPRTRILGADDCHTLVRSTLTLSGADGCGRVLGSAMMKLPVGVPGRDDFASSGAMLSRLLAPGSSLFGEHEEVRSAMQRHLRGISEGEEIQKTEGREEPVPNNLMGALIFAEVARAGDRFGPWEVQSKIGPCMVCARSMVRGNSSHELEWAAQARACRAVSGLMERVGLDIVRHCITARRGAETYTLDSVLLPVGPSSNDALCCTVVKMAGGEVPAGWSTHVHTAELNQIDTRKGSNRYDLVCAQAANLLRHAKQVSAKHLENQVLREVLRMRPEPLSDEARRLTGKHNGAYLKSEVHLQQLNDELRREMTAAEVGEAEAWVGLAMSRRRPYIRCVQGSMAKNYDPSGLEVSTVGAELNMKFSFSAPCVTEAFQGRSIAVELGNRWRVEGNTIGLMPRPFAG</sequence>
<keyword evidence="1" id="KW-0472">Membrane</keyword>
<reference evidence="2 4" key="1">
    <citation type="journal article" date="2012" name="Nature">
        <title>Algal genomes reveal evolutionary mosaicism and the fate of nucleomorphs.</title>
        <authorList>
            <consortium name="DOE Joint Genome Institute"/>
            <person name="Curtis B.A."/>
            <person name="Tanifuji G."/>
            <person name="Burki F."/>
            <person name="Gruber A."/>
            <person name="Irimia M."/>
            <person name="Maruyama S."/>
            <person name="Arias M.C."/>
            <person name="Ball S.G."/>
            <person name="Gile G.H."/>
            <person name="Hirakawa Y."/>
            <person name="Hopkins J.F."/>
            <person name="Kuo A."/>
            <person name="Rensing S.A."/>
            <person name="Schmutz J."/>
            <person name="Symeonidi A."/>
            <person name="Elias M."/>
            <person name="Eveleigh R.J."/>
            <person name="Herman E.K."/>
            <person name="Klute M.J."/>
            <person name="Nakayama T."/>
            <person name="Obornik M."/>
            <person name="Reyes-Prieto A."/>
            <person name="Armbrust E.V."/>
            <person name="Aves S.J."/>
            <person name="Beiko R.G."/>
            <person name="Coutinho P."/>
            <person name="Dacks J.B."/>
            <person name="Durnford D.G."/>
            <person name="Fast N.M."/>
            <person name="Green B.R."/>
            <person name="Grisdale C.J."/>
            <person name="Hempel F."/>
            <person name="Henrissat B."/>
            <person name="Hoppner M.P."/>
            <person name="Ishida K."/>
            <person name="Kim E."/>
            <person name="Koreny L."/>
            <person name="Kroth P.G."/>
            <person name="Liu Y."/>
            <person name="Malik S.B."/>
            <person name="Maier U.G."/>
            <person name="McRose D."/>
            <person name="Mock T."/>
            <person name="Neilson J.A."/>
            <person name="Onodera N.T."/>
            <person name="Poole A.M."/>
            <person name="Pritham E.J."/>
            <person name="Richards T.A."/>
            <person name="Rocap G."/>
            <person name="Roy S.W."/>
            <person name="Sarai C."/>
            <person name="Schaack S."/>
            <person name="Shirato S."/>
            <person name="Slamovits C.H."/>
            <person name="Spencer D.F."/>
            <person name="Suzuki S."/>
            <person name="Worden A.Z."/>
            <person name="Zauner S."/>
            <person name="Barry K."/>
            <person name="Bell C."/>
            <person name="Bharti A.K."/>
            <person name="Crow J.A."/>
            <person name="Grimwood J."/>
            <person name="Kramer R."/>
            <person name="Lindquist E."/>
            <person name="Lucas S."/>
            <person name="Salamov A."/>
            <person name="McFadden G.I."/>
            <person name="Lane C.E."/>
            <person name="Keeling P.J."/>
            <person name="Gray M.W."/>
            <person name="Grigoriev I.V."/>
            <person name="Archibald J.M."/>
        </authorList>
    </citation>
    <scope>NUCLEOTIDE SEQUENCE</scope>
    <source>
        <strain evidence="2 4">CCMP2712</strain>
    </source>
</reference>
<feature type="transmembrane region" description="Helical" evidence="1">
    <location>
        <begin position="70"/>
        <end position="90"/>
    </location>
</feature>
<protein>
    <submittedName>
        <fullName evidence="2 3">Uncharacterized protein</fullName>
    </submittedName>
</protein>
<gene>
    <name evidence="2" type="ORF">GUITHDRAFT_146890</name>
</gene>
<dbReference type="EnsemblProtists" id="EKX34885">
    <property type="protein sequence ID" value="EKX34885"/>
    <property type="gene ID" value="GUITHDRAFT_146890"/>
</dbReference>
<evidence type="ECO:0000313" key="4">
    <source>
        <dbReference type="Proteomes" id="UP000011087"/>
    </source>
</evidence>
<evidence type="ECO:0000256" key="1">
    <source>
        <dbReference type="SAM" id="Phobius"/>
    </source>
</evidence>
<dbReference type="Proteomes" id="UP000011087">
    <property type="component" value="Unassembled WGS sequence"/>
</dbReference>
<evidence type="ECO:0000313" key="3">
    <source>
        <dbReference type="EnsemblProtists" id="EKX34885"/>
    </source>
</evidence>
<reference evidence="4" key="2">
    <citation type="submission" date="2012-11" db="EMBL/GenBank/DDBJ databases">
        <authorList>
            <person name="Kuo A."/>
            <person name="Curtis B.A."/>
            <person name="Tanifuji G."/>
            <person name="Burki F."/>
            <person name="Gruber A."/>
            <person name="Irimia M."/>
            <person name="Maruyama S."/>
            <person name="Arias M.C."/>
            <person name="Ball S.G."/>
            <person name="Gile G.H."/>
            <person name="Hirakawa Y."/>
            <person name="Hopkins J.F."/>
            <person name="Rensing S.A."/>
            <person name="Schmutz J."/>
            <person name="Symeonidi A."/>
            <person name="Elias M."/>
            <person name="Eveleigh R.J."/>
            <person name="Herman E.K."/>
            <person name="Klute M.J."/>
            <person name="Nakayama T."/>
            <person name="Obornik M."/>
            <person name="Reyes-Prieto A."/>
            <person name="Armbrust E.V."/>
            <person name="Aves S.J."/>
            <person name="Beiko R.G."/>
            <person name="Coutinho P."/>
            <person name="Dacks J.B."/>
            <person name="Durnford D.G."/>
            <person name="Fast N.M."/>
            <person name="Green B.R."/>
            <person name="Grisdale C."/>
            <person name="Hempe F."/>
            <person name="Henrissat B."/>
            <person name="Hoppner M.P."/>
            <person name="Ishida K.-I."/>
            <person name="Kim E."/>
            <person name="Koreny L."/>
            <person name="Kroth P.G."/>
            <person name="Liu Y."/>
            <person name="Malik S.-B."/>
            <person name="Maier U.G."/>
            <person name="McRose D."/>
            <person name="Mock T."/>
            <person name="Neilson J.A."/>
            <person name="Onodera N.T."/>
            <person name="Poole A.M."/>
            <person name="Pritham E.J."/>
            <person name="Richards T.A."/>
            <person name="Rocap G."/>
            <person name="Roy S.W."/>
            <person name="Sarai C."/>
            <person name="Schaack S."/>
            <person name="Shirato S."/>
            <person name="Slamovits C.H."/>
            <person name="Spencer D.F."/>
            <person name="Suzuki S."/>
            <person name="Worden A.Z."/>
            <person name="Zauner S."/>
            <person name="Barry K."/>
            <person name="Bell C."/>
            <person name="Bharti A.K."/>
            <person name="Crow J.A."/>
            <person name="Grimwood J."/>
            <person name="Kramer R."/>
            <person name="Lindquist E."/>
            <person name="Lucas S."/>
            <person name="Salamov A."/>
            <person name="McFadden G.I."/>
            <person name="Lane C.E."/>
            <person name="Keeling P.J."/>
            <person name="Gray M.W."/>
            <person name="Grigoriev I.V."/>
            <person name="Archibald J.M."/>
        </authorList>
    </citation>
    <scope>NUCLEOTIDE SEQUENCE</scope>
    <source>
        <strain evidence="4">CCMP2712</strain>
    </source>
</reference>
<name>L1IGC9_GUITC</name>
<keyword evidence="1" id="KW-0812">Transmembrane</keyword>
<evidence type="ECO:0000313" key="2">
    <source>
        <dbReference type="EMBL" id="EKX34885.1"/>
    </source>
</evidence>
<keyword evidence="4" id="KW-1185">Reference proteome</keyword>
<dbReference type="GeneID" id="17291655"/>
<keyword evidence="1" id="KW-1133">Transmembrane helix</keyword>
<reference evidence="3" key="3">
    <citation type="submission" date="2016-03" db="UniProtKB">
        <authorList>
            <consortium name="EnsemblProtists"/>
        </authorList>
    </citation>
    <scope>IDENTIFICATION</scope>
</reference>
<dbReference type="AlphaFoldDB" id="L1IGC9"/>
<organism evidence="2">
    <name type="scientific">Guillardia theta (strain CCMP2712)</name>
    <name type="common">Cryptophyte</name>
    <dbReference type="NCBI Taxonomy" id="905079"/>
    <lineage>
        <taxon>Eukaryota</taxon>
        <taxon>Cryptophyceae</taxon>
        <taxon>Pyrenomonadales</taxon>
        <taxon>Geminigeraceae</taxon>
        <taxon>Guillardia</taxon>
    </lineage>
</organism>
<dbReference type="HOGENOM" id="CLU_277638_0_0_1"/>
<accession>L1IGC9</accession>